<dbReference type="EMBL" id="VIIS01000137">
    <property type="protein sequence ID" value="KAF0312758.1"/>
    <property type="molecule type" value="Genomic_DNA"/>
</dbReference>
<feature type="compositionally biased region" description="Acidic residues" evidence="8">
    <location>
        <begin position="223"/>
        <end position="236"/>
    </location>
</feature>
<comment type="function">
    <text evidence="7">RNA helicase.</text>
</comment>
<accession>A0A6A4XC31</accession>
<dbReference type="Gene3D" id="3.40.50.300">
    <property type="entry name" value="P-loop containing nucleotide triphosphate hydrolases"/>
    <property type="match status" value="2"/>
</dbReference>
<dbReference type="SUPFAM" id="SSF52540">
    <property type="entry name" value="P-loop containing nucleoside triphosphate hydrolases"/>
    <property type="match status" value="1"/>
</dbReference>
<feature type="compositionally biased region" description="Basic and acidic residues" evidence="8">
    <location>
        <begin position="700"/>
        <end position="709"/>
    </location>
</feature>
<keyword evidence="13" id="KW-1185">Reference proteome</keyword>
<evidence type="ECO:0000256" key="7">
    <source>
        <dbReference type="RuleBase" id="RU365068"/>
    </source>
</evidence>
<dbReference type="GO" id="GO:0005524">
    <property type="term" value="F:ATP binding"/>
    <property type="evidence" value="ECO:0007669"/>
    <property type="project" value="UniProtKB-UniRule"/>
</dbReference>
<feature type="compositionally biased region" description="Basic and acidic residues" evidence="8">
    <location>
        <begin position="622"/>
        <end position="640"/>
    </location>
</feature>
<dbReference type="Proteomes" id="UP000440578">
    <property type="component" value="Unassembled WGS sequence"/>
</dbReference>
<evidence type="ECO:0000259" key="10">
    <source>
        <dbReference type="PROSITE" id="PS51194"/>
    </source>
</evidence>
<dbReference type="GO" id="GO:0003724">
    <property type="term" value="F:RNA helicase activity"/>
    <property type="evidence" value="ECO:0007669"/>
    <property type="project" value="UniProtKB-EC"/>
</dbReference>
<feature type="compositionally biased region" description="Low complexity" evidence="8">
    <location>
        <begin position="114"/>
        <end position="123"/>
    </location>
</feature>
<dbReference type="CDD" id="cd17946">
    <property type="entry name" value="DEADc_DDX24"/>
    <property type="match status" value="1"/>
</dbReference>
<evidence type="ECO:0000256" key="4">
    <source>
        <dbReference type="ARBA" id="ARBA00022840"/>
    </source>
</evidence>
<keyword evidence="1 7" id="KW-0547">Nucleotide-binding</keyword>
<keyword evidence="3 7" id="KW-0347">Helicase</keyword>
<proteinExistence type="inferred from homology"/>
<dbReference type="Pfam" id="PF00271">
    <property type="entry name" value="Helicase_C"/>
    <property type="match status" value="1"/>
</dbReference>
<evidence type="ECO:0000256" key="8">
    <source>
        <dbReference type="SAM" id="MobiDB-lite"/>
    </source>
</evidence>
<dbReference type="PROSITE" id="PS51192">
    <property type="entry name" value="HELICASE_ATP_BIND_1"/>
    <property type="match status" value="1"/>
</dbReference>
<protein>
    <recommendedName>
        <fullName evidence="7">ATP-dependent RNA helicase</fullName>
        <ecNumber evidence="7">3.6.4.13</ecNumber>
    </recommendedName>
</protein>
<feature type="compositionally biased region" description="Acidic residues" evidence="8">
    <location>
        <begin position="714"/>
        <end position="727"/>
    </location>
</feature>
<evidence type="ECO:0000256" key="2">
    <source>
        <dbReference type="ARBA" id="ARBA00022801"/>
    </source>
</evidence>
<feature type="domain" description="Helicase C-terminal" evidence="10">
    <location>
        <begin position="431"/>
        <end position="580"/>
    </location>
</feature>
<dbReference type="GO" id="GO:0016787">
    <property type="term" value="F:hydrolase activity"/>
    <property type="evidence" value="ECO:0007669"/>
    <property type="project" value="UniProtKB-KW"/>
</dbReference>
<feature type="compositionally biased region" description="Basic and acidic residues" evidence="8">
    <location>
        <begin position="61"/>
        <end position="73"/>
    </location>
</feature>
<dbReference type="PROSITE" id="PS51194">
    <property type="entry name" value="HELICASE_CTER"/>
    <property type="match status" value="1"/>
</dbReference>
<organism evidence="12 13">
    <name type="scientific">Amphibalanus amphitrite</name>
    <name type="common">Striped barnacle</name>
    <name type="synonym">Balanus amphitrite</name>
    <dbReference type="NCBI Taxonomy" id="1232801"/>
    <lineage>
        <taxon>Eukaryota</taxon>
        <taxon>Metazoa</taxon>
        <taxon>Ecdysozoa</taxon>
        <taxon>Arthropoda</taxon>
        <taxon>Crustacea</taxon>
        <taxon>Multicrustacea</taxon>
        <taxon>Cirripedia</taxon>
        <taxon>Thoracica</taxon>
        <taxon>Thoracicalcarea</taxon>
        <taxon>Balanomorpha</taxon>
        <taxon>Balanoidea</taxon>
        <taxon>Balanidae</taxon>
        <taxon>Amphibalaninae</taxon>
        <taxon>Amphibalanus</taxon>
    </lineage>
</organism>
<feature type="region of interest" description="Disordered" evidence="8">
    <location>
        <begin position="215"/>
        <end position="245"/>
    </location>
</feature>
<evidence type="ECO:0000256" key="1">
    <source>
        <dbReference type="ARBA" id="ARBA00022741"/>
    </source>
</evidence>
<dbReference type="Pfam" id="PF00270">
    <property type="entry name" value="DEAD"/>
    <property type="match status" value="1"/>
</dbReference>
<dbReference type="AlphaFoldDB" id="A0A6A4XC31"/>
<evidence type="ECO:0000256" key="3">
    <source>
        <dbReference type="ARBA" id="ARBA00022806"/>
    </source>
</evidence>
<evidence type="ECO:0000256" key="5">
    <source>
        <dbReference type="ARBA" id="ARBA00022884"/>
    </source>
</evidence>
<name>A0A6A4XC31_AMPAM</name>
<dbReference type="SMART" id="SM00490">
    <property type="entry name" value="HELICc"/>
    <property type="match status" value="1"/>
</dbReference>
<feature type="region of interest" description="Disordered" evidence="8">
    <location>
        <begin position="620"/>
        <end position="640"/>
    </location>
</feature>
<dbReference type="PROSITE" id="PS51195">
    <property type="entry name" value="Q_MOTIF"/>
    <property type="match status" value="1"/>
</dbReference>
<keyword evidence="4 7" id="KW-0067">ATP-binding</keyword>
<comment type="catalytic activity">
    <reaction evidence="7">
        <text>ATP + H2O = ADP + phosphate + H(+)</text>
        <dbReference type="Rhea" id="RHEA:13065"/>
        <dbReference type="ChEBI" id="CHEBI:15377"/>
        <dbReference type="ChEBI" id="CHEBI:15378"/>
        <dbReference type="ChEBI" id="CHEBI:30616"/>
        <dbReference type="ChEBI" id="CHEBI:43474"/>
        <dbReference type="ChEBI" id="CHEBI:456216"/>
        <dbReference type="EC" id="3.6.4.13"/>
    </reaction>
</comment>
<evidence type="ECO:0000259" key="11">
    <source>
        <dbReference type="PROSITE" id="PS51195"/>
    </source>
</evidence>
<dbReference type="InterPro" id="IPR027417">
    <property type="entry name" value="P-loop_NTPase"/>
</dbReference>
<keyword evidence="5 7" id="KW-0694">RNA-binding</keyword>
<keyword evidence="2 7" id="KW-0378">Hydrolase</keyword>
<dbReference type="EC" id="3.6.4.13" evidence="7"/>
<evidence type="ECO:0000259" key="9">
    <source>
        <dbReference type="PROSITE" id="PS51192"/>
    </source>
</evidence>
<reference evidence="12 13" key="1">
    <citation type="submission" date="2019-07" db="EMBL/GenBank/DDBJ databases">
        <title>Draft genome assembly of a fouling barnacle, Amphibalanus amphitrite (Darwin, 1854): The first reference genome for Thecostraca.</title>
        <authorList>
            <person name="Kim W."/>
        </authorList>
    </citation>
    <scope>NUCLEOTIDE SEQUENCE [LARGE SCALE GENOMIC DNA]</scope>
    <source>
        <strain evidence="12">SNU_AA5</strain>
        <tissue evidence="12">Soma without cirri and trophi</tissue>
    </source>
</reference>
<evidence type="ECO:0000313" key="12">
    <source>
        <dbReference type="EMBL" id="KAF0312758.1"/>
    </source>
</evidence>
<comment type="similarity">
    <text evidence="7">Belongs to the DEAD box helicase family.</text>
</comment>
<dbReference type="PANTHER" id="PTHR24031">
    <property type="entry name" value="RNA HELICASE"/>
    <property type="match status" value="1"/>
</dbReference>
<sequence>MWKPSKPMSLADFASGADSFGGMTFFEELPGSVISADHGKPDKIAKKSGKKKGKKLAKPPNDYHSEETADRTEITQANTADIPKKKRKKKRKENTEAAATSSEPPAKKQRKNGAPADTTPAADPSAVDLAAVIEASGTDVSNWDVLHVPQPLLAGLAELGYEQPTEIQRRCLPAAIRGRMDVVGAAETGSGKTLAFALPVLYGVMKEMQRSAAGAAADQSAVDSDDDSDVPTDDGSAESTPGGPRALILAPTRELAIQVKDHIVAVAKYTGVKVVTVVGGMSEQKQQRLLSRRPEVVVATPGRLWEFIEAGDRFLSDLSRLAFLVVDETDRMLEKGHFQQLHLLLERVNADPQRAARRQNFVFSATLTLEQERAKGRDLKQLGELTTGQKLKHITAMIGIRDKNKKVVDITRSVGTATTLTEMAVSCSIPEKDELLYYFALQHPGRTLVFCNSIDCVTRLGRLLTLLEMQPLLLHANMQQRARLKSLQRFQARRCAVLVATDVAARGLDVPGVEHVIHYQVPRTTDAYVHRSGRTARALSEGLSVMFVEPGEVGAYRKLLRQLNRESDLPPFSVDQDVLRPLARHVALARSINLAEFRQRRAAGSRSWAERAAEQMDIELDDAMRPERDEDAERRTQLEIRSGRAQLKDMLKKRAQVWQPFTRHGRLQVPARNVSALDVAKASVRKKKRGAASQPSEETTEQKETREQPQPEEPPAEPADDEVESDTAAERRRLYRRRHIQT</sequence>
<dbReference type="InterPro" id="IPR001650">
    <property type="entry name" value="Helicase_C-like"/>
</dbReference>
<dbReference type="OrthoDB" id="4310724at2759"/>
<dbReference type="SMART" id="SM00487">
    <property type="entry name" value="DEXDc"/>
    <property type="match status" value="1"/>
</dbReference>
<comment type="caution">
    <text evidence="12">The sequence shown here is derived from an EMBL/GenBank/DDBJ whole genome shotgun (WGS) entry which is preliminary data.</text>
</comment>
<feature type="region of interest" description="Disordered" evidence="8">
    <location>
        <begin position="32"/>
        <end position="123"/>
    </location>
</feature>
<gene>
    <name evidence="12" type="primary">DDX24_1</name>
    <name evidence="12" type="ORF">FJT64_001749</name>
</gene>
<dbReference type="InterPro" id="IPR011545">
    <property type="entry name" value="DEAD/DEAH_box_helicase_dom"/>
</dbReference>
<feature type="domain" description="Helicase ATP-binding" evidence="9">
    <location>
        <begin position="173"/>
        <end position="385"/>
    </location>
</feature>
<evidence type="ECO:0000256" key="6">
    <source>
        <dbReference type="PROSITE-ProRule" id="PRU00552"/>
    </source>
</evidence>
<feature type="compositionally biased region" description="Basic residues" evidence="8">
    <location>
        <begin position="733"/>
        <end position="742"/>
    </location>
</feature>
<feature type="short sequence motif" description="Q motif" evidence="6">
    <location>
        <begin position="141"/>
        <end position="169"/>
    </location>
</feature>
<feature type="compositionally biased region" description="Basic residues" evidence="8">
    <location>
        <begin position="46"/>
        <end position="57"/>
    </location>
</feature>
<dbReference type="InterPro" id="IPR014001">
    <property type="entry name" value="Helicase_ATP-bd"/>
</dbReference>
<dbReference type="GO" id="GO:0003723">
    <property type="term" value="F:RNA binding"/>
    <property type="evidence" value="ECO:0007669"/>
    <property type="project" value="UniProtKB-UniRule"/>
</dbReference>
<evidence type="ECO:0000313" key="13">
    <source>
        <dbReference type="Proteomes" id="UP000440578"/>
    </source>
</evidence>
<feature type="region of interest" description="Disordered" evidence="8">
    <location>
        <begin position="681"/>
        <end position="742"/>
    </location>
</feature>
<dbReference type="InterPro" id="IPR014014">
    <property type="entry name" value="RNA_helicase_DEAD_Q_motif"/>
</dbReference>
<comment type="domain">
    <text evidence="7">The Q motif is unique to and characteristic of the DEAD box family of RNA helicases and controls ATP binding and hydrolysis.</text>
</comment>
<dbReference type="CDD" id="cd18787">
    <property type="entry name" value="SF2_C_DEAD"/>
    <property type="match status" value="1"/>
</dbReference>
<feature type="domain" description="DEAD-box RNA helicase Q" evidence="11">
    <location>
        <begin position="141"/>
        <end position="169"/>
    </location>
</feature>